<accession>A0AAV1VNW2</accession>
<evidence type="ECO:0000313" key="3">
    <source>
        <dbReference type="Proteomes" id="UP001162060"/>
    </source>
</evidence>
<evidence type="ECO:0000313" key="2">
    <source>
        <dbReference type="EMBL" id="CAK7947910.1"/>
    </source>
</evidence>
<organism evidence="2 3">
    <name type="scientific">Peronospora matthiolae</name>
    <dbReference type="NCBI Taxonomy" id="2874970"/>
    <lineage>
        <taxon>Eukaryota</taxon>
        <taxon>Sar</taxon>
        <taxon>Stramenopiles</taxon>
        <taxon>Oomycota</taxon>
        <taxon>Peronosporomycetes</taxon>
        <taxon>Peronosporales</taxon>
        <taxon>Peronosporaceae</taxon>
        <taxon>Peronospora</taxon>
    </lineage>
</organism>
<feature type="region of interest" description="Disordered" evidence="1">
    <location>
        <begin position="276"/>
        <end position="308"/>
    </location>
</feature>
<feature type="compositionally biased region" description="Basic and acidic residues" evidence="1">
    <location>
        <begin position="283"/>
        <end position="293"/>
    </location>
</feature>
<protein>
    <recommendedName>
        <fullName evidence="4">RxLR effector candidate protein</fullName>
    </recommendedName>
</protein>
<dbReference type="EMBL" id="CAKLBY020000388">
    <property type="protein sequence ID" value="CAK7947910.1"/>
    <property type="molecule type" value="Genomic_DNA"/>
</dbReference>
<comment type="caution">
    <text evidence="2">The sequence shown here is derived from an EMBL/GenBank/DDBJ whole genome shotgun (WGS) entry which is preliminary data.</text>
</comment>
<dbReference type="AlphaFoldDB" id="A0AAV1VNW2"/>
<proteinExistence type="predicted"/>
<name>A0AAV1VNW2_9STRA</name>
<sequence length="331" mass="36956">MRVRYAGLLLAAVAVSKHINEVNSTVLPGSLRIDTRNGHAQKDLRNADNGNEERNALSEGALSMHLTSMFKDLGAKEVEQMTNVAWSALHNEKPSFLLDSEGVAGKYIEAARSDTMTADSKLTFEENEAILVSVVVALRGRENPEDLRNIADSLQRFLITVWDNRGQRPDEVFKLLGLAEVIEQAKFASYVDGAASLVNSQKFAIWIAYVRHICLNNDLAAQTVMATTLVPHFRNWKVTEDFVGRIFGQLGRSDKWLDVQHNGQLHIEGDREKKGGLSYVKGTESRGRKRGQEEASDLELDSSSKQKRARRIQLQRIKRSINGLSNINLMG</sequence>
<evidence type="ECO:0000256" key="1">
    <source>
        <dbReference type="SAM" id="MobiDB-lite"/>
    </source>
</evidence>
<gene>
    <name evidence="2" type="ORF">PM001_LOCUS33060</name>
</gene>
<dbReference type="Proteomes" id="UP001162060">
    <property type="component" value="Unassembled WGS sequence"/>
</dbReference>
<reference evidence="2" key="1">
    <citation type="submission" date="2024-01" db="EMBL/GenBank/DDBJ databases">
        <authorList>
            <person name="Webb A."/>
        </authorList>
    </citation>
    <scope>NUCLEOTIDE SEQUENCE</scope>
    <source>
        <strain evidence="2">Pm1</strain>
    </source>
</reference>
<evidence type="ECO:0008006" key="4">
    <source>
        <dbReference type="Google" id="ProtNLM"/>
    </source>
</evidence>